<evidence type="ECO:0008006" key="4">
    <source>
        <dbReference type="Google" id="ProtNLM"/>
    </source>
</evidence>
<gene>
    <name evidence="2" type="ORF">M441DRAFT_225444</name>
</gene>
<dbReference type="AlphaFoldDB" id="A0A2T3ZPV8"/>
<accession>A0A2T3ZPV8</accession>
<keyword evidence="3" id="KW-1185">Reference proteome</keyword>
<reference evidence="2 3" key="1">
    <citation type="submission" date="2016-07" db="EMBL/GenBank/DDBJ databases">
        <title>Multiple horizontal gene transfer events from other fungi enriched the ability of initially mycotrophic Trichoderma (Ascomycota) to feed on dead plant biomass.</title>
        <authorList>
            <consortium name="DOE Joint Genome Institute"/>
            <person name="Aerts A."/>
            <person name="Atanasova L."/>
            <person name="Chenthamara K."/>
            <person name="Zhang J."/>
            <person name="Grujic M."/>
            <person name="Henrissat B."/>
            <person name="Kuo A."/>
            <person name="Salamov A."/>
            <person name="Lipzen A."/>
            <person name="Labutti K."/>
            <person name="Barry K."/>
            <person name="Miao Y."/>
            <person name="Rahimi M.J."/>
            <person name="Shen Q."/>
            <person name="Grigoriev I.V."/>
            <person name="Kubicek C.P."/>
            <person name="Druzhinina I.S."/>
        </authorList>
    </citation>
    <scope>NUCLEOTIDE SEQUENCE [LARGE SCALE GENOMIC DNA]</scope>
    <source>
        <strain evidence="2 3">CBS 433.97</strain>
    </source>
</reference>
<proteinExistence type="predicted"/>
<dbReference type="Proteomes" id="UP000240493">
    <property type="component" value="Unassembled WGS sequence"/>
</dbReference>
<name>A0A2T3ZPV8_TRIA4</name>
<evidence type="ECO:0000313" key="2">
    <source>
        <dbReference type="EMBL" id="PTB46837.1"/>
    </source>
</evidence>
<feature type="chain" id="PRO_5015668234" description="Secreted protein" evidence="1">
    <location>
        <begin position="18"/>
        <end position="185"/>
    </location>
</feature>
<keyword evidence="1" id="KW-0732">Signal</keyword>
<feature type="signal peptide" evidence="1">
    <location>
        <begin position="1"/>
        <end position="17"/>
    </location>
</feature>
<organism evidence="2 3">
    <name type="scientific">Trichoderma asperellum (strain ATCC 204424 / CBS 433.97 / NBRC 101777)</name>
    <dbReference type="NCBI Taxonomy" id="1042311"/>
    <lineage>
        <taxon>Eukaryota</taxon>
        <taxon>Fungi</taxon>
        <taxon>Dikarya</taxon>
        <taxon>Ascomycota</taxon>
        <taxon>Pezizomycotina</taxon>
        <taxon>Sordariomycetes</taxon>
        <taxon>Hypocreomycetidae</taxon>
        <taxon>Hypocreales</taxon>
        <taxon>Hypocreaceae</taxon>
        <taxon>Trichoderma</taxon>
    </lineage>
</organism>
<evidence type="ECO:0000256" key="1">
    <source>
        <dbReference type="SAM" id="SignalP"/>
    </source>
</evidence>
<evidence type="ECO:0000313" key="3">
    <source>
        <dbReference type="Proteomes" id="UP000240493"/>
    </source>
</evidence>
<dbReference type="EMBL" id="KZ679256">
    <property type="protein sequence ID" value="PTB46837.1"/>
    <property type="molecule type" value="Genomic_DNA"/>
</dbReference>
<protein>
    <recommendedName>
        <fullName evidence="4">Secreted protein</fullName>
    </recommendedName>
</protein>
<sequence>MACVLHLLVSMASYMIGFMPAETKPAPSTPLLMGATSVVGSRSPTHCRICWNFPYLRMSSSGNARHVEVWAGRLFCCGKNEPSFAALNGNTSTVSLTTPGRTRQTQRRFPPSLQQAKSPCVACHRPTARAKRDSQWAATWQLRFWDGSVSFSCRRSWSTRHCRRALFPLHFRQPQACHLLQPRVA</sequence>